<evidence type="ECO:0000256" key="2">
    <source>
        <dbReference type="ARBA" id="ARBA00005262"/>
    </source>
</evidence>
<proteinExistence type="inferred from homology"/>
<keyword evidence="3" id="KW-1003">Cell membrane</keyword>
<dbReference type="PANTHER" id="PTHR43663">
    <property type="entry name" value="CHROMATE TRANSPORT PROTEIN-RELATED"/>
    <property type="match status" value="1"/>
</dbReference>
<keyword evidence="4 7" id="KW-0812">Transmembrane</keyword>
<dbReference type="AlphaFoldDB" id="A0A2S0KNZ2"/>
<dbReference type="GO" id="GO:0015109">
    <property type="term" value="F:chromate transmembrane transporter activity"/>
    <property type="evidence" value="ECO:0007669"/>
    <property type="project" value="InterPro"/>
</dbReference>
<evidence type="ECO:0000256" key="3">
    <source>
        <dbReference type="ARBA" id="ARBA00022475"/>
    </source>
</evidence>
<organism evidence="8 9">
    <name type="scientific">Fastidiosipila sanguinis</name>
    <dbReference type="NCBI Taxonomy" id="236753"/>
    <lineage>
        <taxon>Bacteria</taxon>
        <taxon>Bacillati</taxon>
        <taxon>Bacillota</taxon>
        <taxon>Clostridia</taxon>
        <taxon>Eubacteriales</taxon>
        <taxon>Oscillospiraceae</taxon>
        <taxon>Fastidiosipila</taxon>
    </lineage>
</organism>
<feature type="transmembrane region" description="Helical" evidence="7">
    <location>
        <begin position="141"/>
        <end position="159"/>
    </location>
</feature>
<comment type="subcellular location">
    <subcellularLocation>
        <location evidence="1">Cell membrane</location>
        <topology evidence="1">Multi-pass membrane protein</topology>
    </subcellularLocation>
</comment>
<feature type="transmembrane region" description="Helical" evidence="7">
    <location>
        <begin position="168"/>
        <end position="185"/>
    </location>
</feature>
<evidence type="ECO:0000256" key="6">
    <source>
        <dbReference type="ARBA" id="ARBA00023136"/>
    </source>
</evidence>
<dbReference type="KEGG" id="fsa:C5Q98_05605"/>
<dbReference type="RefSeq" id="WP_106012671.1">
    <property type="nucleotide sequence ID" value="NZ_CP027226.1"/>
</dbReference>
<keyword evidence="6 7" id="KW-0472">Membrane</keyword>
<feature type="transmembrane region" description="Helical" evidence="7">
    <location>
        <begin position="72"/>
        <end position="97"/>
    </location>
</feature>
<evidence type="ECO:0000256" key="1">
    <source>
        <dbReference type="ARBA" id="ARBA00004651"/>
    </source>
</evidence>
<keyword evidence="9" id="KW-1185">Reference proteome</keyword>
<comment type="similarity">
    <text evidence="2">Belongs to the chromate ion transporter (CHR) (TC 2.A.51) family.</text>
</comment>
<dbReference type="Proteomes" id="UP000237947">
    <property type="component" value="Chromosome"/>
</dbReference>
<dbReference type="EMBL" id="CP027226">
    <property type="protein sequence ID" value="AVM42719.1"/>
    <property type="molecule type" value="Genomic_DNA"/>
</dbReference>
<gene>
    <name evidence="8" type="ORF">C5Q98_05605</name>
</gene>
<evidence type="ECO:0000256" key="7">
    <source>
        <dbReference type="SAM" id="Phobius"/>
    </source>
</evidence>
<feature type="transmembrane region" description="Helical" evidence="7">
    <location>
        <begin position="109"/>
        <end position="129"/>
    </location>
</feature>
<protein>
    <submittedName>
        <fullName evidence="8">Chromate transporter</fullName>
    </submittedName>
</protein>
<dbReference type="PANTHER" id="PTHR43663:SF1">
    <property type="entry name" value="CHROMATE TRANSPORTER"/>
    <property type="match status" value="1"/>
</dbReference>
<accession>A0A2S0KNZ2</accession>
<evidence type="ECO:0000313" key="8">
    <source>
        <dbReference type="EMBL" id="AVM42719.1"/>
    </source>
</evidence>
<keyword evidence="5 7" id="KW-1133">Transmembrane helix</keyword>
<dbReference type="OrthoDB" id="9788907at2"/>
<evidence type="ECO:0000313" key="9">
    <source>
        <dbReference type="Proteomes" id="UP000237947"/>
    </source>
</evidence>
<dbReference type="Pfam" id="PF02417">
    <property type="entry name" value="Chromate_transp"/>
    <property type="match status" value="1"/>
</dbReference>
<dbReference type="GO" id="GO:0005886">
    <property type="term" value="C:plasma membrane"/>
    <property type="evidence" value="ECO:0007669"/>
    <property type="project" value="UniProtKB-SubCell"/>
</dbReference>
<reference evidence="9" key="1">
    <citation type="submission" date="2018-02" db="EMBL/GenBank/DDBJ databases">
        <authorList>
            <person name="Holder M.E."/>
            <person name="Ajami N.J."/>
            <person name="Petrosino J.F."/>
        </authorList>
    </citation>
    <scope>NUCLEOTIDE SEQUENCE [LARGE SCALE GENOMIC DNA]</scope>
    <source>
        <strain evidence="9">CCUG 47711</strain>
    </source>
</reference>
<evidence type="ECO:0000256" key="5">
    <source>
        <dbReference type="ARBA" id="ARBA00022989"/>
    </source>
</evidence>
<evidence type="ECO:0000256" key="4">
    <source>
        <dbReference type="ARBA" id="ARBA00022692"/>
    </source>
</evidence>
<dbReference type="InterPro" id="IPR003370">
    <property type="entry name" value="Chromate_transpt"/>
</dbReference>
<sequence length="186" mass="19984">MVFLKLFIEFFLVGLFSFGGGYAAVPLISDVVESNAWMSSEQLTNMIAVAESTPGPLMVNLATYVGSTQGGVLGALIATIAVTIPSFVILLVVAMFLKKTLGNKFVNAATKGLQACVSGVILATGITMILESVNVLRNFRLDIKALIILISLYVFRFIYRYFSKVKLSAVKTILVAAVLGVIVYAF</sequence>
<feature type="transmembrane region" description="Helical" evidence="7">
    <location>
        <begin position="7"/>
        <end position="28"/>
    </location>
</feature>
<name>A0A2S0KNZ2_9FIRM</name>
<dbReference type="InterPro" id="IPR052518">
    <property type="entry name" value="CHR_Transporter"/>
</dbReference>